<keyword evidence="2" id="KW-1185">Reference proteome</keyword>
<proteinExistence type="predicted"/>
<dbReference type="AlphaFoldDB" id="A0A0C2EU44"/>
<comment type="caution">
    <text evidence="1">The sequence shown here is derived from an EMBL/GenBank/DDBJ whole genome shotgun (WGS) entry which is preliminary data.</text>
</comment>
<gene>
    <name evidence="1" type="ORF">SPBR_01101</name>
</gene>
<dbReference type="EMBL" id="AWTV01000008">
    <property type="protein sequence ID" value="KIH90069.1"/>
    <property type="molecule type" value="Genomic_DNA"/>
</dbReference>
<evidence type="ECO:0000313" key="2">
    <source>
        <dbReference type="Proteomes" id="UP000031575"/>
    </source>
</evidence>
<dbReference type="Proteomes" id="UP000031575">
    <property type="component" value="Unassembled WGS sequence"/>
</dbReference>
<dbReference type="GeneID" id="63674340"/>
<evidence type="ECO:0000313" key="1">
    <source>
        <dbReference type="EMBL" id="KIH90069.1"/>
    </source>
</evidence>
<organism evidence="1 2">
    <name type="scientific">Sporothrix brasiliensis 5110</name>
    <dbReference type="NCBI Taxonomy" id="1398154"/>
    <lineage>
        <taxon>Eukaryota</taxon>
        <taxon>Fungi</taxon>
        <taxon>Dikarya</taxon>
        <taxon>Ascomycota</taxon>
        <taxon>Pezizomycotina</taxon>
        <taxon>Sordariomycetes</taxon>
        <taxon>Sordariomycetidae</taxon>
        <taxon>Ophiostomatales</taxon>
        <taxon>Ophiostomataceae</taxon>
        <taxon>Sporothrix</taxon>
    </lineage>
</organism>
<dbReference type="VEuPathDB" id="FungiDB:SPBR_01101"/>
<protein>
    <submittedName>
        <fullName evidence="1">Uncharacterized protein</fullName>
    </submittedName>
</protein>
<reference evidence="1 2" key="1">
    <citation type="journal article" date="2014" name="BMC Genomics">
        <title>Comparative genomics of the major fungal agents of human and animal Sporotrichosis: Sporothrix schenckii and Sporothrix brasiliensis.</title>
        <authorList>
            <person name="Teixeira M.M."/>
            <person name="de Almeida L.G."/>
            <person name="Kubitschek-Barreira P."/>
            <person name="Alves F.L."/>
            <person name="Kioshima E.S."/>
            <person name="Abadio A.K."/>
            <person name="Fernandes L."/>
            <person name="Derengowski L.S."/>
            <person name="Ferreira K.S."/>
            <person name="Souza R.C."/>
            <person name="Ruiz J.C."/>
            <person name="de Andrade N.C."/>
            <person name="Paes H.C."/>
            <person name="Nicola A.M."/>
            <person name="Albuquerque P."/>
            <person name="Gerber A.L."/>
            <person name="Martins V.P."/>
            <person name="Peconick L.D."/>
            <person name="Neto A.V."/>
            <person name="Chaucanez C.B."/>
            <person name="Silva P.A."/>
            <person name="Cunha O.L."/>
            <person name="de Oliveira F.F."/>
            <person name="dos Santos T.C."/>
            <person name="Barros A.L."/>
            <person name="Soares M.A."/>
            <person name="de Oliveira L.M."/>
            <person name="Marini M.M."/>
            <person name="Villalobos-Duno H."/>
            <person name="Cunha M.M."/>
            <person name="de Hoog S."/>
            <person name="da Silveira J.F."/>
            <person name="Henrissat B."/>
            <person name="Nino-Vega G.A."/>
            <person name="Cisalpino P.S."/>
            <person name="Mora-Montes H.M."/>
            <person name="Almeida S.R."/>
            <person name="Stajich J.E."/>
            <person name="Lopes-Bezerra L.M."/>
            <person name="Vasconcelos A.T."/>
            <person name="Felipe M.S."/>
        </authorList>
    </citation>
    <scope>NUCLEOTIDE SEQUENCE [LARGE SCALE GENOMIC DNA]</scope>
    <source>
        <strain evidence="1 2">5110</strain>
    </source>
</reference>
<name>A0A0C2EU44_9PEZI</name>
<sequence>MSSSSAAARTATNASTTSREFLDELYELLERDKDKKNTVILELILQQWQQIGDERHHTRNDNLVVMESRHILSIHIRLFGVASRPPPNTTNPPPTTWWR</sequence>
<accession>A0A0C2EU44</accession>
<dbReference type="HOGENOM" id="CLU_2321887_0_0_1"/>
<dbReference type="RefSeq" id="XP_040618079.1">
    <property type="nucleotide sequence ID" value="XM_040759419.1"/>
</dbReference>